<feature type="compositionally biased region" description="Polar residues" evidence="1">
    <location>
        <begin position="1"/>
        <end position="15"/>
    </location>
</feature>
<gene>
    <name evidence="2" type="ORF">MTR67_044532</name>
</gene>
<evidence type="ECO:0000256" key="1">
    <source>
        <dbReference type="SAM" id="MobiDB-lite"/>
    </source>
</evidence>
<protein>
    <recommendedName>
        <fullName evidence="4">Gag-pol polyprotein</fullName>
    </recommendedName>
</protein>
<proteinExistence type="predicted"/>
<feature type="compositionally biased region" description="Basic and acidic residues" evidence="1">
    <location>
        <begin position="16"/>
        <end position="30"/>
    </location>
</feature>
<evidence type="ECO:0000313" key="2">
    <source>
        <dbReference type="EMBL" id="WMV51147.1"/>
    </source>
</evidence>
<accession>A0AAF0URR0</accession>
<organism evidence="2 3">
    <name type="scientific">Solanum verrucosum</name>
    <dbReference type="NCBI Taxonomy" id="315347"/>
    <lineage>
        <taxon>Eukaryota</taxon>
        <taxon>Viridiplantae</taxon>
        <taxon>Streptophyta</taxon>
        <taxon>Embryophyta</taxon>
        <taxon>Tracheophyta</taxon>
        <taxon>Spermatophyta</taxon>
        <taxon>Magnoliopsida</taxon>
        <taxon>eudicotyledons</taxon>
        <taxon>Gunneridae</taxon>
        <taxon>Pentapetalae</taxon>
        <taxon>asterids</taxon>
        <taxon>lamiids</taxon>
        <taxon>Solanales</taxon>
        <taxon>Solanaceae</taxon>
        <taxon>Solanoideae</taxon>
        <taxon>Solaneae</taxon>
        <taxon>Solanum</taxon>
    </lineage>
</organism>
<dbReference type="EMBL" id="CP133621">
    <property type="protein sequence ID" value="WMV51147.1"/>
    <property type="molecule type" value="Genomic_DNA"/>
</dbReference>
<dbReference type="Proteomes" id="UP001234989">
    <property type="component" value="Chromosome 10"/>
</dbReference>
<name>A0AAF0URR0_SOLVR</name>
<reference evidence="2" key="1">
    <citation type="submission" date="2023-08" db="EMBL/GenBank/DDBJ databases">
        <title>A de novo genome assembly of Solanum verrucosum Schlechtendal, a Mexican diploid species geographically isolated from the other diploid A-genome species in potato relatives.</title>
        <authorList>
            <person name="Hosaka K."/>
        </authorList>
    </citation>
    <scope>NUCLEOTIDE SEQUENCE</scope>
    <source>
        <tissue evidence="2">Young leaves</tissue>
    </source>
</reference>
<evidence type="ECO:0008006" key="4">
    <source>
        <dbReference type="Google" id="ProtNLM"/>
    </source>
</evidence>
<sequence>MLGQVVTNQVGQQRGNHQEVADTSRIHEFLRMNPPDFTSSSVTEDPEKFVEKLQMVFEITHVVDTERVELAAYQMKGCR</sequence>
<dbReference type="AlphaFoldDB" id="A0AAF0URR0"/>
<keyword evidence="3" id="KW-1185">Reference proteome</keyword>
<feature type="region of interest" description="Disordered" evidence="1">
    <location>
        <begin position="1"/>
        <end position="43"/>
    </location>
</feature>
<evidence type="ECO:0000313" key="3">
    <source>
        <dbReference type="Proteomes" id="UP001234989"/>
    </source>
</evidence>